<evidence type="ECO:0000313" key="3">
    <source>
        <dbReference type="Proteomes" id="UP000596381"/>
    </source>
</evidence>
<dbReference type="InterPro" id="IPR018247">
    <property type="entry name" value="EF_Hand_1_Ca_BS"/>
</dbReference>
<accession>A0A7U0GBH7</accession>
<keyword evidence="3" id="KW-1185">Reference proteome</keyword>
<dbReference type="Proteomes" id="UP000596381">
    <property type="component" value="Segment"/>
</dbReference>
<proteinExistence type="predicted"/>
<evidence type="ECO:0000313" key="2">
    <source>
        <dbReference type="EMBL" id="QQV92120.1"/>
    </source>
</evidence>
<organism evidence="2 3">
    <name type="scientific">Klebsiella phage vB_KpM_FBKp24</name>
    <dbReference type="NCBI Taxonomy" id="2801834"/>
    <lineage>
        <taxon>Viruses</taxon>
        <taxon>Duplodnaviria</taxon>
        <taxon>Heunggongvirae</taxon>
        <taxon>Uroviricota</taxon>
        <taxon>Caudoviricetes</taxon>
        <taxon>Chimalliviridae</taxon>
        <taxon>Maaswegvirus</taxon>
        <taxon>Maaswegvirus Kp24</taxon>
    </lineage>
</organism>
<feature type="domain" description="EF-hand" evidence="1">
    <location>
        <begin position="181"/>
        <end position="204"/>
    </location>
</feature>
<reference evidence="2 3" key="1">
    <citation type="submission" date="2020-12" db="EMBL/GenBank/DDBJ databases">
        <title>Genomic characterization of four novel bacteriophages infecting Klebsiella pneumoniae.</title>
        <authorList>
            <person name="Estrada Bonilla B."/>
            <person name="Costa A.R."/>
            <person name="van Rossum T."/>
            <person name="Hagedoorn S."/>
            <person name="Wallinga H."/>
            <person name="Xiao M."/>
            <person name="Song W."/>
            <person name="Haas P.-J."/>
            <person name="Nobrega F.L."/>
            <person name="Brouns S.J.J."/>
        </authorList>
    </citation>
    <scope>NUCLEOTIDE SEQUENCE [LARGE SCALE GENOMIC DNA]</scope>
</reference>
<dbReference type="PROSITE" id="PS50222">
    <property type="entry name" value="EF_HAND_2"/>
    <property type="match status" value="1"/>
</dbReference>
<gene>
    <name evidence="2" type="ORF">vBKpMFBKp24_120</name>
</gene>
<dbReference type="PROSITE" id="PS00018">
    <property type="entry name" value="EF_HAND_1"/>
    <property type="match status" value="1"/>
</dbReference>
<dbReference type="InterPro" id="IPR002048">
    <property type="entry name" value="EF_hand_dom"/>
</dbReference>
<sequence length="214" mass="24026">MFDKNSALKLQQSLKTAGFDPKGIDGLWGTNSQKALDASFAKYDIAWSKRVAPEFVAKVKDIVSKIGGDPSHLMSCMAFETGRTFSPTIQNGAGAPYYGLIQGGAAFCKDVGITLDQWRGMTALQQLDYVYKWYLPYKGKLEDLPSWYMRILWPVAVNKPDTYVLWDNKTRPTTYAQNKGLDVNKDGVITRAEVSKVIYNMYAEGCLIENRRPL</sequence>
<protein>
    <submittedName>
        <fullName evidence="2">Lytic transglycosylase</fullName>
    </submittedName>
</protein>
<name>A0A7U0GBH7_9CAUD</name>
<dbReference type="GO" id="GO:0005509">
    <property type="term" value="F:calcium ion binding"/>
    <property type="evidence" value="ECO:0007669"/>
    <property type="project" value="InterPro"/>
</dbReference>
<evidence type="ECO:0000259" key="1">
    <source>
        <dbReference type="PROSITE" id="PS50222"/>
    </source>
</evidence>
<dbReference type="EMBL" id="MW394391">
    <property type="protein sequence ID" value="QQV92120.1"/>
    <property type="molecule type" value="Genomic_DNA"/>
</dbReference>